<feature type="region of interest" description="Disordered" evidence="1">
    <location>
        <begin position="1"/>
        <end position="75"/>
    </location>
</feature>
<dbReference type="EMBL" id="GBRH01260795">
    <property type="protein sequence ID" value="JAD37100.1"/>
    <property type="molecule type" value="Transcribed_RNA"/>
</dbReference>
<dbReference type="AlphaFoldDB" id="A0A0A8ZK70"/>
<protein>
    <submittedName>
        <fullName evidence="2">Uncharacterized protein</fullName>
    </submittedName>
</protein>
<reference evidence="2" key="2">
    <citation type="journal article" date="2015" name="Data Brief">
        <title>Shoot transcriptome of the giant reed, Arundo donax.</title>
        <authorList>
            <person name="Barrero R.A."/>
            <person name="Guerrero F.D."/>
            <person name="Moolhuijzen P."/>
            <person name="Goolsby J.A."/>
            <person name="Tidwell J."/>
            <person name="Bellgard S.E."/>
            <person name="Bellgard M.I."/>
        </authorList>
    </citation>
    <scope>NUCLEOTIDE SEQUENCE</scope>
    <source>
        <tissue evidence="2">Shoot tissue taken approximately 20 cm above the soil surface</tissue>
    </source>
</reference>
<name>A0A0A8ZK70_ARUDO</name>
<organism evidence="2">
    <name type="scientific">Arundo donax</name>
    <name type="common">Giant reed</name>
    <name type="synonym">Donax arundinaceus</name>
    <dbReference type="NCBI Taxonomy" id="35708"/>
    <lineage>
        <taxon>Eukaryota</taxon>
        <taxon>Viridiplantae</taxon>
        <taxon>Streptophyta</taxon>
        <taxon>Embryophyta</taxon>
        <taxon>Tracheophyta</taxon>
        <taxon>Spermatophyta</taxon>
        <taxon>Magnoliopsida</taxon>
        <taxon>Liliopsida</taxon>
        <taxon>Poales</taxon>
        <taxon>Poaceae</taxon>
        <taxon>PACMAD clade</taxon>
        <taxon>Arundinoideae</taxon>
        <taxon>Arundineae</taxon>
        <taxon>Arundo</taxon>
    </lineage>
</organism>
<proteinExistence type="predicted"/>
<feature type="compositionally biased region" description="Low complexity" evidence="1">
    <location>
        <begin position="39"/>
        <end position="75"/>
    </location>
</feature>
<evidence type="ECO:0000313" key="2">
    <source>
        <dbReference type="EMBL" id="JAD37100.1"/>
    </source>
</evidence>
<reference evidence="2" key="1">
    <citation type="submission" date="2014-09" db="EMBL/GenBank/DDBJ databases">
        <authorList>
            <person name="Magalhaes I.L.F."/>
            <person name="Oliveira U."/>
            <person name="Santos F.R."/>
            <person name="Vidigal T.H.D.A."/>
            <person name="Brescovit A.D."/>
            <person name="Santos A.J."/>
        </authorList>
    </citation>
    <scope>NUCLEOTIDE SEQUENCE</scope>
    <source>
        <tissue evidence="2">Shoot tissue taken approximately 20 cm above the soil surface</tissue>
    </source>
</reference>
<sequence>MRWHSAAATPAPNPSDRSALPSSLASMNPSPSRSNTPNAAWASSTVASSSSNSAAASSNPTDDAPAAPITPSTTSMSIPDVAAVLAGACGDGGVAVAVAVAAAGRRAEEVEEE</sequence>
<accession>A0A0A8ZK70</accession>
<feature type="compositionally biased region" description="Polar residues" evidence="1">
    <location>
        <begin position="20"/>
        <end position="38"/>
    </location>
</feature>
<evidence type="ECO:0000256" key="1">
    <source>
        <dbReference type="SAM" id="MobiDB-lite"/>
    </source>
</evidence>